<evidence type="ECO:0000313" key="7">
    <source>
        <dbReference type="EMBL" id="KAF6763857.1"/>
    </source>
</evidence>
<comment type="caution">
    <text evidence="7">The sequence shown here is derived from an EMBL/GenBank/DDBJ whole genome shotgun (WGS) entry which is preliminary data.</text>
</comment>
<dbReference type="GO" id="GO:0005739">
    <property type="term" value="C:mitochondrion"/>
    <property type="evidence" value="ECO:0007669"/>
    <property type="project" value="UniProtKB-SubCell"/>
</dbReference>
<evidence type="ECO:0000256" key="4">
    <source>
        <dbReference type="ARBA" id="ARBA00035682"/>
    </source>
</evidence>
<feature type="domain" description="Ribosomal protein mS38 C-terminal" evidence="6">
    <location>
        <begin position="203"/>
        <end position="235"/>
    </location>
</feature>
<keyword evidence="2" id="KW-0496">Mitochondrion</keyword>
<dbReference type="PANTHER" id="PTHR32035:SF3">
    <property type="entry name" value="SMALL RIBOSOMAL SUBUNIT PROTEIN MS38"/>
    <property type="match status" value="1"/>
</dbReference>
<proteinExistence type="inferred from homology"/>
<evidence type="ECO:0000256" key="1">
    <source>
        <dbReference type="ARBA" id="ARBA00004173"/>
    </source>
</evidence>
<dbReference type="InterPro" id="IPR013177">
    <property type="entry name" value="Ribosomal_mS38_C"/>
</dbReference>
<dbReference type="SMART" id="SM01155">
    <property type="entry name" value="DUF1713"/>
    <property type="match status" value="1"/>
</dbReference>
<gene>
    <name evidence="7" type="ORF">DFP72DRAFT_1059906</name>
</gene>
<feature type="region of interest" description="Disordered" evidence="5">
    <location>
        <begin position="208"/>
        <end position="235"/>
    </location>
</feature>
<comment type="subcellular location">
    <subcellularLocation>
        <location evidence="1">Mitochondrion</location>
    </subcellularLocation>
</comment>
<evidence type="ECO:0000256" key="3">
    <source>
        <dbReference type="ARBA" id="ARBA00035647"/>
    </source>
</evidence>
<dbReference type="Proteomes" id="UP000521943">
    <property type="component" value="Unassembled WGS sequence"/>
</dbReference>
<protein>
    <recommendedName>
        <fullName evidence="4">Small ribosomal subunit protein mS38</fullName>
    </recommendedName>
</protein>
<dbReference type="AlphaFoldDB" id="A0A8H6IGR2"/>
<evidence type="ECO:0000313" key="8">
    <source>
        <dbReference type="Proteomes" id="UP000521943"/>
    </source>
</evidence>
<feature type="region of interest" description="Disordered" evidence="5">
    <location>
        <begin position="45"/>
        <end position="68"/>
    </location>
</feature>
<reference evidence="7 8" key="1">
    <citation type="submission" date="2020-07" db="EMBL/GenBank/DDBJ databases">
        <title>Comparative genomics of pyrophilous fungi reveals a link between fire events and developmental genes.</title>
        <authorList>
            <consortium name="DOE Joint Genome Institute"/>
            <person name="Steindorff A.S."/>
            <person name="Carver A."/>
            <person name="Calhoun S."/>
            <person name="Stillman K."/>
            <person name="Liu H."/>
            <person name="Lipzen A."/>
            <person name="Pangilinan J."/>
            <person name="Labutti K."/>
            <person name="Bruns T.D."/>
            <person name="Grigoriev I.V."/>
        </authorList>
    </citation>
    <scope>NUCLEOTIDE SEQUENCE [LARGE SCALE GENOMIC DNA]</scope>
    <source>
        <strain evidence="7 8">CBS 144469</strain>
    </source>
</reference>
<sequence>MSAFRRLMTALPARSSSSRAYSVFSSRSGGGRYFNSAKAPSGTKAAPVVADATQAKDSSAAADPGWRNSPLQHPAVAPGDYKLHQFFSLHRPLLLLHTPPALFAPGPPPNIETALRTPQAFREGAIKQRVPVSVFDDFPEHAVLDADAIAARQLGRAMAMSRIGAAVGWEATLKRLGLDPAKEPERVEGQVRMEKELEDVQILLDSTKRKRRKKMKKHKYVKRRKATRAARLKLK</sequence>
<dbReference type="PANTHER" id="PTHR32035">
    <property type="entry name" value="AURORA KINASE A-INTERACTING PROTEIN"/>
    <property type="match status" value="1"/>
</dbReference>
<accession>A0A8H6IGR2</accession>
<dbReference type="OrthoDB" id="3268560at2759"/>
<evidence type="ECO:0000256" key="2">
    <source>
        <dbReference type="ARBA" id="ARBA00023128"/>
    </source>
</evidence>
<comment type="similarity">
    <text evidence="3">Belongs to the mitochondrion-specific ribosomal protein mS38 family.</text>
</comment>
<name>A0A8H6IGR2_9AGAR</name>
<dbReference type="EMBL" id="JACGCI010000005">
    <property type="protein sequence ID" value="KAF6763857.1"/>
    <property type="molecule type" value="Genomic_DNA"/>
</dbReference>
<dbReference type="Pfam" id="PF08213">
    <property type="entry name" value="COX24_C"/>
    <property type="match status" value="1"/>
</dbReference>
<evidence type="ECO:0000259" key="6">
    <source>
        <dbReference type="SMART" id="SM01155"/>
    </source>
</evidence>
<keyword evidence="8" id="KW-1185">Reference proteome</keyword>
<evidence type="ECO:0000256" key="5">
    <source>
        <dbReference type="SAM" id="MobiDB-lite"/>
    </source>
</evidence>
<organism evidence="7 8">
    <name type="scientific">Ephemerocybe angulata</name>
    <dbReference type="NCBI Taxonomy" id="980116"/>
    <lineage>
        <taxon>Eukaryota</taxon>
        <taxon>Fungi</taxon>
        <taxon>Dikarya</taxon>
        <taxon>Basidiomycota</taxon>
        <taxon>Agaricomycotina</taxon>
        <taxon>Agaricomycetes</taxon>
        <taxon>Agaricomycetidae</taxon>
        <taxon>Agaricales</taxon>
        <taxon>Agaricineae</taxon>
        <taxon>Psathyrellaceae</taxon>
        <taxon>Ephemerocybe</taxon>
    </lineage>
</organism>